<dbReference type="InterPro" id="IPR012001">
    <property type="entry name" value="Thiamin_PyroP_enz_TPP-bd_dom"/>
</dbReference>
<evidence type="ECO:0000256" key="4">
    <source>
        <dbReference type="ARBA" id="ARBA00023239"/>
    </source>
</evidence>
<dbReference type="SUPFAM" id="SSF52518">
    <property type="entry name" value="Thiamin diphosphate-binding fold (THDP-binding)"/>
    <property type="match status" value="1"/>
</dbReference>
<name>A0ABP1BUY8_9BRYO</name>
<sequence length="80" mass="8494">MSNQLGASGYLTVKPGLLSTASDTGCLQGLVGISSAMINTWPFMLVSGSSVQTDIGKGDFQELDQMGIVKPSFWKCTQDF</sequence>
<dbReference type="PANTHER" id="PTHR43710">
    <property type="entry name" value="2-HYDROXYACYL-COA LYASE"/>
    <property type="match status" value="1"/>
</dbReference>
<keyword evidence="4" id="KW-0456">Lyase</keyword>
<keyword evidence="3" id="KW-0460">Magnesium</keyword>
<evidence type="ECO:0000256" key="2">
    <source>
        <dbReference type="ARBA" id="ARBA00022723"/>
    </source>
</evidence>
<keyword evidence="2" id="KW-0479">Metal-binding</keyword>
<reference evidence="6" key="1">
    <citation type="submission" date="2024-03" db="EMBL/GenBank/DDBJ databases">
        <authorList>
            <consortium name="ELIXIR-Norway"/>
            <consortium name="Elixir Norway"/>
        </authorList>
    </citation>
    <scope>NUCLEOTIDE SEQUENCE</scope>
</reference>
<evidence type="ECO:0000259" key="5">
    <source>
        <dbReference type="Pfam" id="PF02776"/>
    </source>
</evidence>
<organism evidence="6 7">
    <name type="scientific">Sphagnum jensenii</name>
    <dbReference type="NCBI Taxonomy" id="128206"/>
    <lineage>
        <taxon>Eukaryota</taxon>
        <taxon>Viridiplantae</taxon>
        <taxon>Streptophyta</taxon>
        <taxon>Embryophyta</taxon>
        <taxon>Bryophyta</taxon>
        <taxon>Sphagnophytina</taxon>
        <taxon>Sphagnopsida</taxon>
        <taxon>Sphagnales</taxon>
        <taxon>Sphagnaceae</taxon>
        <taxon>Sphagnum</taxon>
    </lineage>
</organism>
<protein>
    <recommendedName>
        <fullName evidence="5">Thiamine pyrophosphate enzyme N-terminal TPP-binding domain-containing protein</fullName>
    </recommendedName>
</protein>
<dbReference type="Gene3D" id="3.40.50.970">
    <property type="match status" value="1"/>
</dbReference>
<dbReference type="Proteomes" id="UP001497522">
    <property type="component" value="Chromosome 7"/>
</dbReference>
<dbReference type="CDD" id="cd07035">
    <property type="entry name" value="TPP_PYR_POX_like"/>
    <property type="match status" value="1"/>
</dbReference>
<dbReference type="InterPro" id="IPR029061">
    <property type="entry name" value="THDP-binding"/>
</dbReference>
<feature type="domain" description="Thiamine pyrophosphate enzyme N-terminal TPP-binding" evidence="5">
    <location>
        <begin position="9"/>
        <end position="68"/>
    </location>
</feature>
<dbReference type="PANTHER" id="PTHR43710:SF2">
    <property type="entry name" value="2-HYDROXYACYL-COA LYASE 1"/>
    <property type="match status" value="1"/>
</dbReference>
<accession>A0ABP1BUY8</accession>
<gene>
    <name evidence="6" type="ORF">CSSPJE1EN2_LOCUS21319</name>
</gene>
<dbReference type="EMBL" id="OZ023708">
    <property type="protein sequence ID" value="CAK9879830.1"/>
    <property type="molecule type" value="Genomic_DNA"/>
</dbReference>
<dbReference type="InterPro" id="IPR045025">
    <property type="entry name" value="HACL1-like"/>
</dbReference>
<evidence type="ECO:0000313" key="7">
    <source>
        <dbReference type="Proteomes" id="UP001497522"/>
    </source>
</evidence>
<dbReference type="Pfam" id="PF02776">
    <property type="entry name" value="TPP_enzyme_N"/>
    <property type="match status" value="1"/>
</dbReference>
<proteinExistence type="predicted"/>
<evidence type="ECO:0000256" key="3">
    <source>
        <dbReference type="ARBA" id="ARBA00022842"/>
    </source>
</evidence>
<keyword evidence="7" id="KW-1185">Reference proteome</keyword>
<evidence type="ECO:0000313" key="6">
    <source>
        <dbReference type="EMBL" id="CAK9879830.1"/>
    </source>
</evidence>
<comment type="cofactor">
    <cofactor evidence="1">
        <name>thiamine diphosphate</name>
        <dbReference type="ChEBI" id="CHEBI:58937"/>
    </cofactor>
</comment>
<evidence type="ECO:0000256" key="1">
    <source>
        <dbReference type="ARBA" id="ARBA00001964"/>
    </source>
</evidence>